<protein>
    <submittedName>
        <fullName evidence="2">Uncharacterized protein</fullName>
    </submittedName>
</protein>
<organism evidence="2 3">
    <name type="scientific">Falsiroseomonas frigidaquae</name>
    <dbReference type="NCBI Taxonomy" id="487318"/>
    <lineage>
        <taxon>Bacteria</taxon>
        <taxon>Pseudomonadati</taxon>
        <taxon>Pseudomonadota</taxon>
        <taxon>Alphaproteobacteria</taxon>
        <taxon>Acetobacterales</taxon>
        <taxon>Roseomonadaceae</taxon>
        <taxon>Falsiroseomonas</taxon>
    </lineage>
</organism>
<evidence type="ECO:0000313" key="2">
    <source>
        <dbReference type="EMBL" id="NKE44706.1"/>
    </source>
</evidence>
<dbReference type="EMBL" id="JAAVTX010000002">
    <property type="protein sequence ID" value="NKE44706.1"/>
    <property type="molecule type" value="Genomic_DNA"/>
</dbReference>
<keyword evidence="3" id="KW-1185">Reference proteome</keyword>
<dbReference type="Proteomes" id="UP000765160">
    <property type="component" value="Unassembled WGS sequence"/>
</dbReference>
<gene>
    <name evidence="2" type="ORF">HB662_07950</name>
</gene>
<proteinExistence type="predicted"/>
<reference evidence="2 3" key="1">
    <citation type="submission" date="2020-03" db="EMBL/GenBank/DDBJ databases">
        <title>Roseomonas selenitidurans sp. nov. isolated from soil.</title>
        <authorList>
            <person name="Liu H."/>
        </authorList>
    </citation>
    <scope>NUCLEOTIDE SEQUENCE [LARGE SCALE GENOMIC DNA]</scope>
    <source>
        <strain evidence="2 3">JCM 15073</strain>
    </source>
</reference>
<comment type="caution">
    <text evidence="2">The sequence shown here is derived from an EMBL/GenBank/DDBJ whole genome shotgun (WGS) entry which is preliminary data.</text>
</comment>
<feature type="transmembrane region" description="Helical" evidence="1">
    <location>
        <begin position="42"/>
        <end position="69"/>
    </location>
</feature>
<evidence type="ECO:0000256" key="1">
    <source>
        <dbReference type="SAM" id="Phobius"/>
    </source>
</evidence>
<sequence>MIRFVLIHGATGFGIAALALAGLLLADPGDARFLLLRSAGHWWPAALLWVFLGLTFGAVQIGIGTALLASPDPPPPRGRPRPVLQPLLAPIPVPVRERRR</sequence>
<dbReference type="RefSeq" id="WP_168048944.1">
    <property type="nucleotide sequence ID" value="NZ_JAATJR010000002.1"/>
</dbReference>
<keyword evidence="1" id="KW-0812">Transmembrane</keyword>
<keyword evidence="1" id="KW-0472">Membrane</keyword>
<name>A0ABX1EX93_9PROT</name>
<accession>A0ABX1EX93</accession>
<keyword evidence="1" id="KW-1133">Transmembrane helix</keyword>
<evidence type="ECO:0000313" key="3">
    <source>
        <dbReference type="Proteomes" id="UP000765160"/>
    </source>
</evidence>